<evidence type="ECO:0000259" key="13">
    <source>
        <dbReference type="Pfam" id="PF04389"/>
    </source>
</evidence>
<keyword evidence="7" id="KW-0808">Transferase</keyword>
<evidence type="ECO:0000256" key="7">
    <source>
        <dbReference type="ARBA" id="ARBA00022679"/>
    </source>
</evidence>
<dbReference type="PANTHER" id="PTHR12283">
    <property type="entry name" value="GLUTAMINYL-PEPTIDE CYCLOTRANSFERASE"/>
    <property type="match status" value="1"/>
</dbReference>
<dbReference type="FunFam" id="3.40.630.10:FF:000029">
    <property type="entry name" value="Glutaminyl-peptide cyclotransferase"/>
    <property type="match status" value="1"/>
</dbReference>
<feature type="domain" description="Peptidase M28" evidence="13">
    <location>
        <begin position="110"/>
        <end position="348"/>
    </location>
</feature>
<sequence length="354" mass="40821">MLFPVLLLLKLVIGALIFDASALSWHDLKWPRDLRPLAHHDLLYMGQISEEDRGDFNATLRNFLVPRVVGSQKHREVREFIVRSLEDLGWDVEEDCFNGQTPHGMKPFCNVIATLNPSACHRLVLACHYDSLLHKEGPFIGATDSAVPCAQLVYLARSLNGKLQNQKTRGDGLTLQLVFFDGEEAFERWSSHDSLYGSRPLAQKWHEDRTSAEKLESCLERSEIRANQIDRMEVMVLLDLLGAENPRFYSYFGETQPVYRRLVSIESRLNDAGLMELPRRRRRTNYFSNSSTVGFIEDDHIPFLKRSVPIVHIIPSPFPDVWHRLDDNEQNLHHPTISNLNKIFRAFVSEYLQL</sequence>
<evidence type="ECO:0000256" key="8">
    <source>
        <dbReference type="ARBA" id="ARBA00022723"/>
    </source>
</evidence>
<dbReference type="Gene3D" id="3.40.630.10">
    <property type="entry name" value="Zn peptidases"/>
    <property type="match status" value="1"/>
</dbReference>
<protein>
    <recommendedName>
        <fullName evidence="5">Glutaminyl-peptide cyclotransferase</fullName>
        <ecNumber evidence="4">2.3.2.5</ecNumber>
    </recommendedName>
</protein>
<evidence type="ECO:0000256" key="5">
    <source>
        <dbReference type="ARBA" id="ARBA00016861"/>
    </source>
</evidence>
<evidence type="ECO:0000256" key="9">
    <source>
        <dbReference type="ARBA" id="ARBA00022833"/>
    </source>
</evidence>
<accession>A0A0K8RJQ3</accession>
<evidence type="ECO:0000256" key="12">
    <source>
        <dbReference type="SAM" id="SignalP"/>
    </source>
</evidence>
<dbReference type="GO" id="GO:0005576">
    <property type="term" value="C:extracellular region"/>
    <property type="evidence" value="ECO:0007669"/>
    <property type="project" value="UniProtKB-SubCell"/>
</dbReference>
<keyword evidence="9" id="KW-0862">Zinc</keyword>
<evidence type="ECO:0000256" key="1">
    <source>
        <dbReference type="ARBA" id="ARBA00000001"/>
    </source>
</evidence>
<dbReference type="EC" id="2.3.2.5" evidence="4"/>
<dbReference type="InterPro" id="IPR037457">
    <property type="entry name" value="M28_QC"/>
</dbReference>
<feature type="chain" id="PRO_5005518328" description="Glutaminyl-peptide cyclotransferase" evidence="12">
    <location>
        <begin position="23"/>
        <end position="354"/>
    </location>
</feature>
<evidence type="ECO:0000256" key="2">
    <source>
        <dbReference type="ARBA" id="ARBA00004613"/>
    </source>
</evidence>
<dbReference type="CDD" id="cd03880">
    <property type="entry name" value="M28_QC_like"/>
    <property type="match status" value="1"/>
</dbReference>
<dbReference type="GO" id="GO:0016603">
    <property type="term" value="F:glutaminyl-peptide cyclotransferase activity"/>
    <property type="evidence" value="ECO:0007669"/>
    <property type="project" value="UniProtKB-EC"/>
</dbReference>
<comment type="catalytic activity">
    <reaction evidence="1">
        <text>N-terminal L-glutaminyl-[peptide] = N-terminal 5-oxo-L-prolyl-[peptide] + NH4(+)</text>
        <dbReference type="Rhea" id="RHEA:23652"/>
        <dbReference type="Rhea" id="RHEA-COMP:11736"/>
        <dbReference type="Rhea" id="RHEA-COMP:11846"/>
        <dbReference type="ChEBI" id="CHEBI:28938"/>
        <dbReference type="ChEBI" id="CHEBI:64722"/>
        <dbReference type="ChEBI" id="CHEBI:87215"/>
        <dbReference type="EC" id="2.3.2.5"/>
    </reaction>
</comment>
<evidence type="ECO:0000313" key="14">
    <source>
        <dbReference type="EMBL" id="JAA71330.1"/>
    </source>
</evidence>
<comment type="similarity">
    <text evidence="3">Belongs to the glutaminyl-peptide cyclotransferase family.</text>
</comment>
<dbReference type="InterPro" id="IPR040234">
    <property type="entry name" value="QC/QCL"/>
</dbReference>
<proteinExistence type="evidence at transcript level"/>
<evidence type="ECO:0000256" key="11">
    <source>
        <dbReference type="ARBA" id="ARBA00023315"/>
    </source>
</evidence>
<reference evidence="14" key="1">
    <citation type="submission" date="2012-12" db="EMBL/GenBank/DDBJ databases">
        <title>Identification and characterization of a phenylalanine ammonia-lyase gene family in Isatis indigotica Fort.</title>
        <authorList>
            <person name="Liu Q."/>
            <person name="Chen J."/>
            <person name="Zhou X."/>
            <person name="Di P."/>
            <person name="Xiao Y."/>
            <person name="Xuan H."/>
            <person name="Zhang L."/>
            <person name="Chen W."/>
        </authorList>
    </citation>
    <scope>NUCLEOTIDE SEQUENCE</scope>
    <source>
        <tissue evidence="14">Salivary gland</tissue>
    </source>
</reference>
<dbReference type="GO" id="GO:0008270">
    <property type="term" value="F:zinc ion binding"/>
    <property type="evidence" value="ECO:0007669"/>
    <property type="project" value="TreeGrafter"/>
</dbReference>
<keyword evidence="8" id="KW-0479">Metal-binding</keyword>
<feature type="signal peptide" evidence="12">
    <location>
        <begin position="1"/>
        <end position="22"/>
    </location>
</feature>
<keyword evidence="12" id="KW-0732">Signal</keyword>
<comment type="subcellular location">
    <subcellularLocation>
        <location evidence="2">Secreted</location>
    </subcellularLocation>
</comment>
<dbReference type="AlphaFoldDB" id="A0A0K8RJQ3"/>
<dbReference type="InterPro" id="IPR007484">
    <property type="entry name" value="Peptidase_M28"/>
</dbReference>
<dbReference type="SUPFAM" id="SSF53187">
    <property type="entry name" value="Zn-dependent exopeptidases"/>
    <property type="match status" value="1"/>
</dbReference>
<evidence type="ECO:0000256" key="6">
    <source>
        <dbReference type="ARBA" id="ARBA00022525"/>
    </source>
</evidence>
<evidence type="ECO:0000256" key="10">
    <source>
        <dbReference type="ARBA" id="ARBA00023157"/>
    </source>
</evidence>
<evidence type="ECO:0000256" key="3">
    <source>
        <dbReference type="ARBA" id="ARBA00006014"/>
    </source>
</evidence>
<evidence type="ECO:0000256" key="4">
    <source>
        <dbReference type="ARBA" id="ARBA00012012"/>
    </source>
</evidence>
<organism evidence="14">
    <name type="scientific">Ixodes ricinus</name>
    <name type="common">Common tick</name>
    <name type="synonym">Acarus ricinus</name>
    <dbReference type="NCBI Taxonomy" id="34613"/>
    <lineage>
        <taxon>Eukaryota</taxon>
        <taxon>Metazoa</taxon>
        <taxon>Ecdysozoa</taxon>
        <taxon>Arthropoda</taxon>
        <taxon>Chelicerata</taxon>
        <taxon>Arachnida</taxon>
        <taxon>Acari</taxon>
        <taxon>Parasitiformes</taxon>
        <taxon>Ixodida</taxon>
        <taxon>Ixodoidea</taxon>
        <taxon>Ixodidae</taxon>
        <taxon>Ixodinae</taxon>
        <taxon>Ixodes</taxon>
    </lineage>
</organism>
<dbReference type="PANTHER" id="PTHR12283:SF6">
    <property type="entry name" value="GLUTAMINYL-PEPTIDE CYCLOTRANSFERASE-RELATED"/>
    <property type="match status" value="1"/>
</dbReference>
<keyword evidence="6" id="KW-0964">Secreted</keyword>
<dbReference type="Pfam" id="PF04389">
    <property type="entry name" value="Peptidase_M28"/>
    <property type="match status" value="1"/>
</dbReference>
<keyword evidence="11" id="KW-0012">Acyltransferase</keyword>
<dbReference type="EMBL" id="GADI01002478">
    <property type="protein sequence ID" value="JAA71330.1"/>
    <property type="molecule type" value="mRNA"/>
</dbReference>
<name>A0A0K8RJQ3_IXORI</name>
<keyword evidence="10" id="KW-1015">Disulfide bond</keyword>